<sequence>MSRFTPSPLEQSASSTPPQTGNHKAPVVWAAMELEPDDQDHHLIHKDDRVQDLQVTIDEIWPYHEGFDDDITRVDLLWDGLRVDGQTLVWPYDKDEVIPLSLHVPQIYLGTPGAHRVSYRIDMGNPALSYEVLLNIDQTAPNFGEAGTRPEPVPPIGPEGLNEDYLAAHQGVNIRLAPWGDLRLGDTVRLYWRSFSRVDDPLEAVDEFVVRDRAAPVELRVPADSIRNSGDGLRYLCYDWEDRSANRGPISHVNEINVELDGSPSPLPLPEVDPAGLVDLARARTGVTLIINEIVDARPGDRVVGYWRGLPVGDVVLVAPLLWPLDFPVRWEVLTAAGFVERNDPVHYTWRSRPSPSLSVALNLTVAGPDPQTPDPVNPRLNVVVVKGRTNDDELGAEDVDHDARVELVLYANPQQGQVLQLYWGSRVEPAATYLIGADDRGGATIPFIVPWAIINDVGSNPELPVYYSTFNGINTQHSPTKLVDVQLRIIENLQPVSFPGAASGEWINCSHKPWENGVTVRVPGDSERLGEGDRVTVFWQAYRTQIGVDPIEGTEGEFGHLLSAEDAQDGFDIVVVPYERHIQAAARVPARTGGAIVSYRLVKAAANGGGVGNSSNKLVRLSVREPASEVYCDNGDPIES</sequence>
<reference evidence="3" key="1">
    <citation type="submission" date="2019-09" db="EMBL/GenBank/DDBJ databases">
        <authorList>
            <person name="Chandra G."/>
            <person name="Truman W A."/>
        </authorList>
    </citation>
    <scope>NUCLEOTIDE SEQUENCE [LARGE SCALE GENOMIC DNA]</scope>
    <source>
        <strain evidence="3">PS652</strain>
    </source>
</reference>
<dbReference type="Proteomes" id="UP000326595">
    <property type="component" value="Chromosome"/>
</dbReference>
<reference evidence="2 4" key="2">
    <citation type="submission" date="2024-03" db="EMBL/GenBank/DDBJ databases">
        <authorList>
            <person name="Alaster D. Moffat"/>
            <person name="Govind Chandra"/>
            <person name="Andrew W. Truman"/>
        </authorList>
    </citation>
    <scope>NUCLEOTIDE SEQUENCE [LARGE SCALE GENOMIC DNA]</scope>
    <source>
        <strain evidence="2">PS652</strain>
    </source>
</reference>
<dbReference type="EMBL" id="CABVHG010000004">
    <property type="protein sequence ID" value="VVM55269.1"/>
    <property type="molecule type" value="Genomic_DNA"/>
</dbReference>
<dbReference type="AlphaFoldDB" id="A0A5E6QJ11"/>
<accession>A0A5E6QJ11</accession>
<protein>
    <submittedName>
        <fullName evidence="3">Uncharacterized protein</fullName>
    </submittedName>
</protein>
<organism evidence="3">
    <name type="scientific">Pseudomonas fluorescens</name>
    <dbReference type="NCBI Taxonomy" id="294"/>
    <lineage>
        <taxon>Bacteria</taxon>
        <taxon>Pseudomonadati</taxon>
        <taxon>Pseudomonadota</taxon>
        <taxon>Gammaproteobacteria</taxon>
        <taxon>Pseudomonadales</taxon>
        <taxon>Pseudomonadaceae</taxon>
        <taxon>Pseudomonas</taxon>
    </lineage>
</organism>
<proteinExistence type="predicted"/>
<evidence type="ECO:0000313" key="3">
    <source>
        <dbReference type="EMBL" id="VVM55269.1"/>
    </source>
</evidence>
<name>A0A5E6QJ11_PSEFL</name>
<gene>
    <name evidence="2" type="ORF">PS652_00593</name>
    <name evidence="3" type="ORF">PS652_01001</name>
</gene>
<feature type="compositionally biased region" description="Polar residues" evidence="1">
    <location>
        <begin position="1"/>
        <end position="22"/>
    </location>
</feature>
<evidence type="ECO:0000313" key="4">
    <source>
        <dbReference type="Proteomes" id="UP000326595"/>
    </source>
</evidence>
<evidence type="ECO:0000313" key="2">
    <source>
        <dbReference type="EMBL" id="CAK9887791.1"/>
    </source>
</evidence>
<feature type="region of interest" description="Disordered" evidence="1">
    <location>
        <begin position="1"/>
        <end position="23"/>
    </location>
</feature>
<evidence type="ECO:0000256" key="1">
    <source>
        <dbReference type="SAM" id="MobiDB-lite"/>
    </source>
</evidence>
<dbReference type="RefSeq" id="WP_150776765.1">
    <property type="nucleotide sequence ID" value="NZ_OZ024668.1"/>
</dbReference>
<dbReference type="EMBL" id="OZ024668">
    <property type="protein sequence ID" value="CAK9887791.1"/>
    <property type="molecule type" value="Genomic_DNA"/>
</dbReference>